<dbReference type="Pfam" id="PF15125">
    <property type="entry name" value="TMEM238"/>
    <property type="match status" value="1"/>
</dbReference>
<feature type="transmembrane region" description="Helical" evidence="1">
    <location>
        <begin position="32"/>
        <end position="55"/>
    </location>
</feature>
<keyword evidence="1" id="KW-0472">Membrane</keyword>
<organism evidence="2 3">
    <name type="scientific">Oryzias melastigma</name>
    <name type="common">Marine medaka</name>
    <dbReference type="NCBI Taxonomy" id="30732"/>
    <lineage>
        <taxon>Eukaryota</taxon>
        <taxon>Metazoa</taxon>
        <taxon>Chordata</taxon>
        <taxon>Craniata</taxon>
        <taxon>Vertebrata</taxon>
        <taxon>Euteleostomi</taxon>
        <taxon>Actinopterygii</taxon>
        <taxon>Neopterygii</taxon>
        <taxon>Teleostei</taxon>
        <taxon>Neoteleostei</taxon>
        <taxon>Acanthomorphata</taxon>
        <taxon>Ovalentaria</taxon>
        <taxon>Atherinomorphae</taxon>
        <taxon>Beloniformes</taxon>
        <taxon>Adrianichthyidae</taxon>
        <taxon>Oryziinae</taxon>
        <taxon>Oryzias</taxon>
    </lineage>
</organism>
<dbReference type="Proteomes" id="UP000261560">
    <property type="component" value="Unplaced"/>
</dbReference>
<evidence type="ECO:0000313" key="3">
    <source>
        <dbReference type="Proteomes" id="UP000261560"/>
    </source>
</evidence>
<evidence type="ECO:0000313" key="2">
    <source>
        <dbReference type="Ensembl" id="ENSOMEP00000030584.1"/>
    </source>
</evidence>
<evidence type="ECO:0000256" key="1">
    <source>
        <dbReference type="SAM" id="Phobius"/>
    </source>
</evidence>
<name>A0A3B3DM82_ORYME</name>
<dbReference type="GeneTree" id="ENSGT00940000176040"/>
<dbReference type="STRING" id="30732.ENSOMEP00000030584"/>
<dbReference type="Ensembl" id="ENSOMET00000033152.1">
    <property type="protein sequence ID" value="ENSOMEP00000030584.1"/>
    <property type="gene ID" value="ENSOMEG00000014921.1"/>
</dbReference>
<reference evidence="2" key="2">
    <citation type="submission" date="2025-09" db="UniProtKB">
        <authorList>
            <consortium name="Ensembl"/>
        </authorList>
    </citation>
    <scope>IDENTIFICATION</scope>
</reference>
<feature type="transmembrane region" description="Helical" evidence="1">
    <location>
        <begin position="67"/>
        <end position="89"/>
    </location>
</feature>
<dbReference type="PaxDb" id="30732-ENSOMEP00000030584"/>
<dbReference type="PANTHER" id="PTHR28613">
    <property type="entry name" value="SI:CH211-232M10.4-RELATED"/>
    <property type="match status" value="1"/>
</dbReference>
<accession>A0A3B3DM82</accession>
<dbReference type="PANTHER" id="PTHR28613:SF7">
    <property type="entry name" value="TRANSMEMBRANE PROTEIN 238"/>
    <property type="match status" value="1"/>
</dbReference>
<keyword evidence="1" id="KW-1133">Transmembrane helix</keyword>
<dbReference type="AlphaFoldDB" id="A0A3B3DM82"/>
<protein>
    <submittedName>
        <fullName evidence="2">Uncharacterized protein</fullName>
    </submittedName>
</protein>
<proteinExistence type="predicted"/>
<reference evidence="2" key="1">
    <citation type="submission" date="2025-08" db="UniProtKB">
        <authorList>
            <consortium name="Ensembl"/>
        </authorList>
    </citation>
    <scope>IDENTIFICATION</scope>
</reference>
<sequence length="137" mass="15114">HKCSGVRRALQHPPLLCPLSGMDVVACVGGCVPAFAVAVLLDVTGLVLLFVGIFAGVSLNGQVYGDFLVYTGAIIIFISLAFWILWYAWNVRVKEEWGEEEDEEPGKRKSSIALLASNLKFHFFVFFFNLNNCKSGK</sequence>
<keyword evidence="3" id="KW-1185">Reference proteome</keyword>
<keyword evidence="1" id="KW-0812">Transmembrane</keyword>
<dbReference type="InterPro" id="IPR029365">
    <property type="entry name" value="TMEM238"/>
</dbReference>